<dbReference type="EMBL" id="CAKOGP040000043">
    <property type="protein sequence ID" value="CAJ1928402.1"/>
    <property type="molecule type" value="Genomic_DNA"/>
</dbReference>
<protein>
    <submittedName>
        <fullName evidence="2">Uncharacterized protein</fullName>
    </submittedName>
</protein>
<feature type="compositionally biased region" description="Pro residues" evidence="1">
    <location>
        <begin position="296"/>
        <end position="305"/>
    </location>
</feature>
<evidence type="ECO:0000256" key="1">
    <source>
        <dbReference type="SAM" id="MobiDB-lite"/>
    </source>
</evidence>
<evidence type="ECO:0000313" key="2">
    <source>
        <dbReference type="EMBL" id="CAJ1928402.1"/>
    </source>
</evidence>
<reference evidence="2" key="1">
    <citation type="submission" date="2023-08" db="EMBL/GenBank/DDBJ databases">
        <authorList>
            <person name="Audoor S."/>
            <person name="Bilcke G."/>
        </authorList>
    </citation>
    <scope>NUCLEOTIDE SEQUENCE</scope>
</reference>
<gene>
    <name evidence="2" type="ORF">CYCCA115_LOCUS1455</name>
</gene>
<proteinExistence type="predicted"/>
<evidence type="ECO:0000313" key="3">
    <source>
        <dbReference type="Proteomes" id="UP001295423"/>
    </source>
</evidence>
<feature type="compositionally biased region" description="Low complexity" evidence="1">
    <location>
        <begin position="120"/>
        <end position="136"/>
    </location>
</feature>
<sequence length="407" mass="44191">MSGRSTGRNATALRRIKKEGKVNLNLVSTRPRLNTRSQSKRKKKSPRIEPLDAWYRSRLTAHHDADEFVRKLKLKFFPIQGRHYDENWLIFGHVACTVFNGVPPHVCFLNGLLEESEEAAAQPSTASARASTSTSDAAKRPARAGLLEESEEAAQPSTALARASASTSDTAKRPARASPSVAGKKPPPQASSTLDYWKPTLPKRRRTAVAAKVPAPPAQPSTSAAAKRPPQAPSTESKESTLDYGEPSTAVAAKVPAPPAQPSTSAAAKRPPQAPSTESTEPTLDYGEPSTAVAAKPPPPPPPPSTSAAAKRPPQSPSTESKESTYDYWKPSSPKRTRRPDSQEGQQSRATQLRMKKELQAILTVDESEEVREKFDEVLGNFDKKLLQPKGSSRIKLKRLEASTIRH</sequence>
<dbReference type="Proteomes" id="UP001295423">
    <property type="component" value="Unassembled WGS sequence"/>
</dbReference>
<dbReference type="AlphaFoldDB" id="A0AAD2CG44"/>
<organism evidence="2 3">
    <name type="scientific">Cylindrotheca closterium</name>
    <dbReference type="NCBI Taxonomy" id="2856"/>
    <lineage>
        <taxon>Eukaryota</taxon>
        <taxon>Sar</taxon>
        <taxon>Stramenopiles</taxon>
        <taxon>Ochrophyta</taxon>
        <taxon>Bacillariophyta</taxon>
        <taxon>Bacillariophyceae</taxon>
        <taxon>Bacillariophycidae</taxon>
        <taxon>Bacillariales</taxon>
        <taxon>Bacillariaceae</taxon>
        <taxon>Cylindrotheca</taxon>
    </lineage>
</organism>
<feature type="region of interest" description="Disordered" evidence="1">
    <location>
        <begin position="120"/>
        <end position="354"/>
    </location>
</feature>
<feature type="compositionally biased region" description="Low complexity" evidence="1">
    <location>
        <begin position="157"/>
        <end position="169"/>
    </location>
</feature>
<keyword evidence="3" id="KW-1185">Reference proteome</keyword>
<name>A0AAD2CG44_9STRA</name>
<comment type="caution">
    <text evidence="2">The sequence shown here is derived from an EMBL/GenBank/DDBJ whole genome shotgun (WGS) entry which is preliminary data.</text>
</comment>
<accession>A0AAD2CG44</accession>